<keyword evidence="1" id="KW-1133">Transmembrane helix</keyword>
<keyword evidence="3" id="KW-1185">Reference proteome</keyword>
<evidence type="ECO:0008006" key="4">
    <source>
        <dbReference type="Google" id="ProtNLM"/>
    </source>
</evidence>
<accession>A0AAV7UE79</accession>
<organism evidence="2 3">
    <name type="scientific">Pleurodeles waltl</name>
    <name type="common">Iberian ribbed newt</name>
    <dbReference type="NCBI Taxonomy" id="8319"/>
    <lineage>
        <taxon>Eukaryota</taxon>
        <taxon>Metazoa</taxon>
        <taxon>Chordata</taxon>
        <taxon>Craniata</taxon>
        <taxon>Vertebrata</taxon>
        <taxon>Euteleostomi</taxon>
        <taxon>Amphibia</taxon>
        <taxon>Batrachia</taxon>
        <taxon>Caudata</taxon>
        <taxon>Salamandroidea</taxon>
        <taxon>Salamandridae</taxon>
        <taxon>Pleurodelinae</taxon>
        <taxon>Pleurodeles</taxon>
    </lineage>
</organism>
<dbReference type="EMBL" id="JANPWB010000005">
    <property type="protein sequence ID" value="KAJ1186017.1"/>
    <property type="molecule type" value="Genomic_DNA"/>
</dbReference>
<reference evidence="2" key="1">
    <citation type="journal article" date="2022" name="bioRxiv">
        <title>Sequencing and chromosome-scale assembly of the giantPleurodeles waltlgenome.</title>
        <authorList>
            <person name="Brown T."/>
            <person name="Elewa A."/>
            <person name="Iarovenko S."/>
            <person name="Subramanian E."/>
            <person name="Araus A.J."/>
            <person name="Petzold A."/>
            <person name="Susuki M."/>
            <person name="Suzuki K.-i.T."/>
            <person name="Hayashi T."/>
            <person name="Toyoda A."/>
            <person name="Oliveira C."/>
            <person name="Osipova E."/>
            <person name="Leigh N.D."/>
            <person name="Simon A."/>
            <person name="Yun M.H."/>
        </authorList>
    </citation>
    <scope>NUCLEOTIDE SEQUENCE</scope>
    <source>
        <strain evidence="2">20211129_DDA</strain>
        <tissue evidence="2">Liver</tissue>
    </source>
</reference>
<dbReference type="InterPro" id="IPR013783">
    <property type="entry name" value="Ig-like_fold"/>
</dbReference>
<evidence type="ECO:0000313" key="3">
    <source>
        <dbReference type="Proteomes" id="UP001066276"/>
    </source>
</evidence>
<proteinExistence type="predicted"/>
<evidence type="ECO:0000256" key="1">
    <source>
        <dbReference type="SAM" id="Phobius"/>
    </source>
</evidence>
<dbReference type="Proteomes" id="UP001066276">
    <property type="component" value="Chromosome 3_1"/>
</dbReference>
<evidence type="ECO:0000313" key="2">
    <source>
        <dbReference type="EMBL" id="KAJ1186017.1"/>
    </source>
</evidence>
<keyword evidence="1" id="KW-0812">Transmembrane</keyword>
<dbReference type="SUPFAM" id="SSF48726">
    <property type="entry name" value="Immunoglobulin"/>
    <property type="match status" value="1"/>
</dbReference>
<dbReference type="InterPro" id="IPR036179">
    <property type="entry name" value="Ig-like_dom_sf"/>
</dbReference>
<keyword evidence="1" id="KW-0472">Membrane</keyword>
<comment type="caution">
    <text evidence="2">The sequence shown here is derived from an EMBL/GenBank/DDBJ whole genome shotgun (WGS) entry which is preliminary data.</text>
</comment>
<feature type="transmembrane region" description="Helical" evidence="1">
    <location>
        <begin position="166"/>
        <end position="189"/>
    </location>
</feature>
<name>A0AAV7UE79_PLEWA</name>
<sequence>MLPVRLALPHHLGGMWAGDRSALGTSWGAWLHATCGYNGCHSETVVKKNTIEASVGSPVLIPCYFDLKVYHNGVPNNTAVIWKRQGESLVEVGIPNSKPKFWGDWFRNIDVLSNNGNFSIVLKKFGLNYVGNFSCDLYEGVHCLMETWQISLTIGTSSGTIRHHRLAGTVSGVFGFVTLLLIAAAVVVVHRNRAKRVQQQPPHPEYEDITYSGRKAHHVEQPPPHSEYQYIAYPVQQGLAELPPLSPEYDYIIHPAPKELLSEVMENPIYL</sequence>
<gene>
    <name evidence="2" type="ORF">NDU88_002802</name>
</gene>
<dbReference type="AlphaFoldDB" id="A0AAV7UE79"/>
<dbReference type="Gene3D" id="2.60.40.10">
    <property type="entry name" value="Immunoglobulins"/>
    <property type="match status" value="1"/>
</dbReference>
<protein>
    <recommendedName>
        <fullName evidence="4">Ig-like domain-containing protein</fullName>
    </recommendedName>
</protein>